<protein>
    <submittedName>
        <fullName evidence="2">Uncharacterized protein</fullName>
    </submittedName>
</protein>
<feature type="signal peptide" evidence="1">
    <location>
        <begin position="1"/>
        <end position="18"/>
    </location>
</feature>
<proteinExistence type="predicted"/>
<feature type="chain" id="PRO_5021422249" evidence="1">
    <location>
        <begin position="19"/>
        <end position="106"/>
    </location>
</feature>
<sequence>MLLIFMIMILRTFMKTLMEKESPTGEIYRPDVFLKTYKVTPYDNPSSSKSLAAAKLALVQEEYDKNPSAQKCSGTDDVTKSLTITLPYCSTVASVELCFISNRCFK</sequence>
<dbReference type="AlphaFoldDB" id="A0A4Y7L8L8"/>
<keyword evidence="3" id="KW-1185">Reference proteome</keyword>
<dbReference type="EMBL" id="CM010724">
    <property type="protein sequence ID" value="RZC81843.1"/>
    <property type="molecule type" value="Genomic_DNA"/>
</dbReference>
<dbReference type="Gramene" id="RZC81843">
    <property type="protein sequence ID" value="RZC81843"/>
    <property type="gene ID" value="C5167_044416"/>
</dbReference>
<accession>A0A4Y7L8L8</accession>
<evidence type="ECO:0000313" key="3">
    <source>
        <dbReference type="Proteomes" id="UP000316621"/>
    </source>
</evidence>
<evidence type="ECO:0000313" key="2">
    <source>
        <dbReference type="EMBL" id="RZC81843.1"/>
    </source>
</evidence>
<evidence type="ECO:0000256" key="1">
    <source>
        <dbReference type="SAM" id="SignalP"/>
    </source>
</evidence>
<gene>
    <name evidence="2" type="ORF">C5167_044416</name>
</gene>
<name>A0A4Y7L8L8_PAPSO</name>
<keyword evidence="1" id="KW-0732">Signal</keyword>
<dbReference type="Proteomes" id="UP000316621">
    <property type="component" value="Chromosome 10"/>
</dbReference>
<reference evidence="2 3" key="1">
    <citation type="journal article" date="2018" name="Science">
        <title>The opium poppy genome and morphinan production.</title>
        <authorList>
            <person name="Guo L."/>
            <person name="Winzer T."/>
            <person name="Yang X."/>
            <person name="Li Y."/>
            <person name="Ning Z."/>
            <person name="He Z."/>
            <person name="Teodor R."/>
            <person name="Lu Y."/>
            <person name="Bowser T.A."/>
            <person name="Graham I.A."/>
            <person name="Ye K."/>
        </authorList>
    </citation>
    <scope>NUCLEOTIDE SEQUENCE [LARGE SCALE GENOMIC DNA]</scope>
    <source>
        <strain evidence="3">cv. HN1</strain>
        <tissue evidence="2">Leaves</tissue>
    </source>
</reference>
<organism evidence="2 3">
    <name type="scientific">Papaver somniferum</name>
    <name type="common">Opium poppy</name>
    <dbReference type="NCBI Taxonomy" id="3469"/>
    <lineage>
        <taxon>Eukaryota</taxon>
        <taxon>Viridiplantae</taxon>
        <taxon>Streptophyta</taxon>
        <taxon>Embryophyta</taxon>
        <taxon>Tracheophyta</taxon>
        <taxon>Spermatophyta</taxon>
        <taxon>Magnoliopsida</taxon>
        <taxon>Ranunculales</taxon>
        <taxon>Papaveraceae</taxon>
        <taxon>Papaveroideae</taxon>
        <taxon>Papaver</taxon>
    </lineage>
</organism>